<protein>
    <submittedName>
        <fullName evidence="2">Uncharacterized protein</fullName>
    </submittedName>
</protein>
<feature type="compositionally biased region" description="Basic and acidic residues" evidence="1">
    <location>
        <begin position="82"/>
        <end position="95"/>
    </location>
</feature>
<dbReference type="OrthoDB" id="9095397at2"/>
<feature type="compositionally biased region" description="Low complexity" evidence="1">
    <location>
        <begin position="196"/>
        <end position="205"/>
    </location>
</feature>
<proteinExistence type="predicted"/>
<reference evidence="2 3" key="1">
    <citation type="submission" date="2016-01" db="EMBL/GenBank/DDBJ databases">
        <authorList>
            <person name="Oliw E.H."/>
        </authorList>
    </citation>
    <scope>NUCLEOTIDE SEQUENCE [LARGE SCALE GENOMIC DNA]</scope>
    <source>
        <strain evidence="2">LMG 27134</strain>
    </source>
</reference>
<evidence type="ECO:0000256" key="1">
    <source>
        <dbReference type="SAM" id="MobiDB-lite"/>
    </source>
</evidence>
<gene>
    <name evidence="2" type="ORF">AWB69_00313</name>
</gene>
<dbReference type="RefSeq" id="WP_062081295.1">
    <property type="nucleotide sequence ID" value="NZ_FCOK02000001.1"/>
</dbReference>
<evidence type="ECO:0000313" key="3">
    <source>
        <dbReference type="Proteomes" id="UP000054683"/>
    </source>
</evidence>
<dbReference type="EMBL" id="FCOK02000001">
    <property type="protein sequence ID" value="SAL11502.1"/>
    <property type="molecule type" value="Genomic_DNA"/>
</dbReference>
<name>A0A158EVE6_9BURK</name>
<feature type="region of interest" description="Disordered" evidence="1">
    <location>
        <begin position="82"/>
        <end position="111"/>
    </location>
</feature>
<feature type="region of interest" description="Disordered" evidence="1">
    <location>
        <begin position="190"/>
        <end position="234"/>
    </location>
</feature>
<dbReference type="Proteomes" id="UP000054683">
    <property type="component" value="Unassembled WGS sequence"/>
</dbReference>
<accession>A0A158EVE6</accession>
<sequence length="234" mass="25989">MDPIATNLEICFAFYKLHRDGRLGVLEGYAARYIHGTSFAEPADLVQEALTRALEGSRQWPLRASFVVFMCLAMRSIAESDRNRNGQELSRSRSIDDEDAPSDIVPNAPSLSPEEMLGLMQQLRAAAEAVNLARKSLGEDDAPANNVIDGLLQGMAPREIREQWTMSARTFDSARHRAARTLRDATDRVLSERNARGAARNSASAQCGRNPEQVDQTPNISSRTPKPRPARRRM</sequence>
<dbReference type="AlphaFoldDB" id="A0A158EVE6"/>
<feature type="compositionally biased region" description="Polar residues" evidence="1">
    <location>
        <begin position="213"/>
        <end position="224"/>
    </location>
</feature>
<feature type="compositionally biased region" description="Basic residues" evidence="1">
    <location>
        <begin position="225"/>
        <end position="234"/>
    </location>
</feature>
<evidence type="ECO:0000313" key="2">
    <source>
        <dbReference type="EMBL" id="SAL11502.1"/>
    </source>
</evidence>
<organism evidence="2 3">
    <name type="scientific">Caballeronia udeis</name>
    <dbReference type="NCBI Taxonomy" id="1232866"/>
    <lineage>
        <taxon>Bacteria</taxon>
        <taxon>Pseudomonadati</taxon>
        <taxon>Pseudomonadota</taxon>
        <taxon>Betaproteobacteria</taxon>
        <taxon>Burkholderiales</taxon>
        <taxon>Burkholderiaceae</taxon>
        <taxon>Caballeronia</taxon>
    </lineage>
</organism>